<feature type="compositionally biased region" description="Basic and acidic residues" evidence="1">
    <location>
        <begin position="324"/>
        <end position="333"/>
    </location>
</feature>
<feature type="compositionally biased region" description="Basic and acidic residues" evidence="1">
    <location>
        <begin position="232"/>
        <end position="249"/>
    </location>
</feature>
<evidence type="ECO:0000259" key="3">
    <source>
        <dbReference type="Pfam" id="PF03703"/>
    </source>
</evidence>
<protein>
    <submittedName>
        <fullName evidence="4">PH domain-containing protein</fullName>
    </submittedName>
</protein>
<dbReference type="InterPro" id="IPR005182">
    <property type="entry name" value="YdbS-like_PH"/>
</dbReference>
<keyword evidence="2" id="KW-0812">Transmembrane</keyword>
<accession>A0ABY5KA87</accession>
<reference evidence="4 5" key="1">
    <citation type="submission" date="2022-07" db="EMBL/GenBank/DDBJ databases">
        <title>Novel species in genus cellulomonas.</title>
        <authorList>
            <person name="Ye L."/>
        </authorList>
    </citation>
    <scope>NUCLEOTIDE SEQUENCE [LARGE SCALE GENOMIC DNA]</scope>
    <source>
        <strain evidence="5">zg-Y908</strain>
    </source>
</reference>
<evidence type="ECO:0000313" key="4">
    <source>
        <dbReference type="EMBL" id="UUI65980.1"/>
    </source>
</evidence>
<organism evidence="4 5">
    <name type="scientific">Cellulomonas wangsupingiae</name>
    <dbReference type="NCBI Taxonomy" id="2968085"/>
    <lineage>
        <taxon>Bacteria</taxon>
        <taxon>Bacillati</taxon>
        <taxon>Actinomycetota</taxon>
        <taxon>Actinomycetes</taxon>
        <taxon>Micrococcales</taxon>
        <taxon>Cellulomonadaceae</taxon>
        <taxon>Cellulomonas</taxon>
    </lineage>
</organism>
<feature type="transmembrane region" description="Helical" evidence="2">
    <location>
        <begin position="68"/>
        <end position="87"/>
    </location>
</feature>
<proteinExistence type="predicted"/>
<keyword evidence="2" id="KW-0472">Membrane</keyword>
<feature type="region of interest" description="Disordered" evidence="1">
    <location>
        <begin position="324"/>
        <end position="377"/>
    </location>
</feature>
<gene>
    <name evidence="4" type="ORF">NP075_04405</name>
</gene>
<keyword evidence="2" id="KW-1133">Transmembrane helix</keyword>
<dbReference type="Pfam" id="PF03703">
    <property type="entry name" value="bPH_2"/>
    <property type="match status" value="1"/>
</dbReference>
<feature type="transmembrane region" description="Helical" evidence="2">
    <location>
        <begin position="37"/>
        <end position="56"/>
    </location>
</feature>
<evidence type="ECO:0000256" key="1">
    <source>
        <dbReference type="SAM" id="MobiDB-lite"/>
    </source>
</evidence>
<evidence type="ECO:0000256" key="2">
    <source>
        <dbReference type="SAM" id="Phobius"/>
    </source>
</evidence>
<feature type="region of interest" description="Disordered" evidence="1">
    <location>
        <begin position="172"/>
        <end position="297"/>
    </location>
</feature>
<keyword evidence="5" id="KW-1185">Reference proteome</keyword>
<feature type="domain" description="YdbS-like PH" evidence="3">
    <location>
        <begin position="87"/>
        <end position="149"/>
    </location>
</feature>
<dbReference type="EMBL" id="CP101989">
    <property type="protein sequence ID" value="UUI65980.1"/>
    <property type="molecule type" value="Genomic_DNA"/>
</dbReference>
<dbReference type="Proteomes" id="UP001317322">
    <property type="component" value="Chromosome"/>
</dbReference>
<evidence type="ECO:0000313" key="5">
    <source>
        <dbReference type="Proteomes" id="UP001317322"/>
    </source>
</evidence>
<name>A0ABY5KA87_9CELL</name>
<sequence>MTTDHATRIVMSHRLLRRYVLPSERVVLATRRHWARLLEPALSASAVFAVCGWLTYVLQPTLGDGVLAVWWLWLAALGRFAWYLLVWRVEWFVATDKRMLLLTGLVTHQVGMMPLMKVTDMRYSRSVPGQMLGYGQFLLESAGQDQALRQINWVARPDATYRDLCALIFTPVTPPPSDGEDGPAPRRRAAARPPEGPPPSVPPARTGRAGALAVAEAPVTPPRTGTVPGQRVDPHPDGPPDDGAPDRWAEPVVVWPSREQPFEPDDTQPLRIRPRDETDDVDAPPGDGAEPERRLPPTLAEAAEDGMSVEAEAIAGEEALRLDEEEAHERAWDVSDPSARFVDLGGRRGRDDVDAPEDPPEPGPVDGKEDEGEDRRT</sequence>
<dbReference type="RefSeq" id="WP_227564094.1">
    <property type="nucleotide sequence ID" value="NZ_CP101989.1"/>
</dbReference>
<feature type="compositionally biased region" description="Acidic residues" evidence="1">
    <location>
        <begin position="368"/>
        <end position="377"/>
    </location>
</feature>